<dbReference type="InterPro" id="IPR010730">
    <property type="entry name" value="HET"/>
</dbReference>
<dbReference type="PANTHER" id="PTHR39596:SF2">
    <property type="entry name" value="HET DOMAIN PROTEIN (AFU_ORTHOLOGUE AFUA_1G17550)-RELATED"/>
    <property type="match status" value="1"/>
</dbReference>
<proteinExistence type="predicted"/>
<evidence type="ECO:0000259" key="2">
    <source>
        <dbReference type="Pfam" id="PF06985"/>
    </source>
</evidence>
<dbReference type="EMBL" id="MU839832">
    <property type="protein sequence ID" value="KAK1756427.1"/>
    <property type="molecule type" value="Genomic_DNA"/>
</dbReference>
<feature type="domain" description="Heterokaryon incompatibility" evidence="2">
    <location>
        <begin position="313"/>
        <end position="422"/>
    </location>
</feature>
<evidence type="ECO:0000313" key="4">
    <source>
        <dbReference type="Proteomes" id="UP001239445"/>
    </source>
</evidence>
<sequence>MDHVQRPADGYDHIVVPYVAGPPYDSLDFDTFPDRLGFPPFNEDSAWKGLDPGTISRLVQSWLYFGLIGAFLRHDVDLAEFVREDTEPKDGPIRRLVSSKTLEPHLDKWLAAGEDIEEERLQALLETSASAYCHFSSLSQSSASPLPEILLSVSILITTLAETANRRATALKRWPLFELPLLPPVDTSNLDPAARLLERELISAGWCPFKVQQILSDYSFMTTYYVSRLRDPMAPHISHAACTKDRCIGNNVDMANYSTRHTPTSCQCSHVSIPDKKMRSIIASGGIPIVRVKVSRNGGLAIQVKAASHQSRYIAISHVWSDGLGNPHANSLPTCQLKRLRGSVKSLVPPIFDLAQGFLSIPQLNVSFDAKKMAISWGSTEWFWLDTLCIPVGADEESRLLKSKAINQMAAIYAAAHQVLVLDSVMQAFTVAGRDLCHIAAQMTALAWLGRCWTYQEGALALALQVQCADCSFDPAMLNYDSDFSKEDSYVLLPGTTSTTSFWDRASRAASLGLKLGIKGMLVGIRSLLGMPVSKPQKAEAVLFRHIYYQLHDEVYREMCADRRQSFSLSGDTMKDFILCWNSLARRTTTMAGDIHVILANLLRLNAFSILAMSSQEERMRAILWSLPGIPLSLLFNPSKERVRPAEHHGNRWMPLWPDMHTLDESPILDIGDDALILKDCDYMPHILVFDGVISKTAEILVHVSGGDEDAWYRVLLRRQADDQFELGGFKNTALLFQLRTAEPGPFPMQAACLQLSDIQETRPKTDSPSSSSHGSALDLKATYDCPATARYVGHVVPLGYATLPRYEAKAMNSYTLSIKHDVINQSALPQRPQKIPFLGMSIALMILCSPFNMVLCAMTAIVVYQNVTQHAGWPSSVYVMSCLDIVMHSYTFLAALFFAPPINTLPAVVAGLNLNILPFLVGLAYAGVKAAEMPLAGLDKVVLGLLIGGHLPQIVMVALGRWVVNVRIYKAWLETYDPDWSPAMTDPILTAIFGFAQLLRSFLEVKPPSSGAGSFSETSGREAAPHLGRQIYK</sequence>
<evidence type="ECO:0000256" key="1">
    <source>
        <dbReference type="SAM" id="Phobius"/>
    </source>
</evidence>
<keyword evidence="1" id="KW-0472">Membrane</keyword>
<feature type="transmembrane region" description="Helical" evidence="1">
    <location>
        <begin position="877"/>
        <end position="900"/>
    </location>
</feature>
<dbReference type="AlphaFoldDB" id="A0AAJ0BGJ8"/>
<dbReference type="Pfam" id="PF06985">
    <property type="entry name" value="HET"/>
    <property type="match status" value="1"/>
</dbReference>
<accession>A0AAJ0BGJ8</accession>
<reference evidence="3" key="1">
    <citation type="submission" date="2023-06" db="EMBL/GenBank/DDBJ databases">
        <title>Genome-scale phylogeny and comparative genomics of the fungal order Sordariales.</title>
        <authorList>
            <consortium name="Lawrence Berkeley National Laboratory"/>
            <person name="Hensen N."/>
            <person name="Bonometti L."/>
            <person name="Westerberg I."/>
            <person name="Brannstrom I.O."/>
            <person name="Guillou S."/>
            <person name="Cros-Aarteil S."/>
            <person name="Calhoun S."/>
            <person name="Haridas S."/>
            <person name="Kuo A."/>
            <person name="Mondo S."/>
            <person name="Pangilinan J."/>
            <person name="Riley R."/>
            <person name="Labutti K."/>
            <person name="Andreopoulos B."/>
            <person name="Lipzen A."/>
            <person name="Chen C."/>
            <person name="Yanf M."/>
            <person name="Daum C."/>
            <person name="Ng V."/>
            <person name="Clum A."/>
            <person name="Steindorff A."/>
            <person name="Ohm R."/>
            <person name="Martin F."/>
            <person name="Silar P."/>
            <person name="Natvig D."/>
            <person name="Lalanne C."/>
            <person name="Gautier V."/>
            <person name="Ament-Velasquez S.L."/>
            <person name="Kruys A."/>
            <person name="Hutchinson M.I."/>
            <person name="Powell A.J."/>
            <person name="Barry K."/>
            <person name="Miller A.N."/>
            <person name="Grigoriev I.V."/>
            <person name="Debuchy R."/>
            <person name="Gladieux P."/>
            <person name="Thoren M.H."/>
            <person name="Johannesson H."/>
        </authorList>
    </citation>
    <scope>NUCLEOTIDE SEQUENCE</scope>
    <source>
        <strain evidence="3">PSN4</strain>
    </source>
</reference>
<keyword evidence="1" id="KW-1133">Transmembrane helix</keyword>
<gene>
    <name evidence="3" type="ORF">QBC47DRAFT_186074</name>
</gene>
<organism evidence="3 4">
    <name type="scientific">Echria macrotheca</name>
    <dbReference type="NCBI Taxonomy" id="438768"/>
    <lineage>
        <taxon>Eukaryota</taxon>
        <taxon>Fungi</taxon>
        <taxon>Dikarya</taxon>
        <taxon>Ascomycota</taxon>
        <taxon>Pezizomycotina</taxon>
        <taxon>Sordariomycetes</taxon>
        <taxon>Sordariomycetidae</taxon>
        <taxon>Sordariales</taxon>
        <taxon>Schizotheciaceae</taxon>
        <taxon>Echria</taxon>
    </lineage>
</organism>
<comment type="caution">
    <text evidence="3">The sequence shown here is derived from an EMBL/GenBank/DDBJ whole genome shotgun (WGS) entry which is preliminary data.</text>
</comment>
<feature type="transmembrane region" description="Helical" evidence="1">
    <location>
        <begin position="906"/>
        <end position="929"/>
    </location>
</feature>
<dbReference type="Proteomes" id="UP001239445">
    <property type="component" value="Unassembled WGS sequence"/>
</dbReference>
<protein>
    <recommendedName>
        <fullName evidence="2">Heterokaryon incompatibility domain-containing protein</fullName>
    </recommendedName>
</protein>
<dbReference type="PANTHER" id="PTHR39596">
    <property type="match status" value="1"/>
</dbReference>
<evidence type="ECO:0000313" key="3">
    <source>
        <dbReference type="EMBL" id="KAK1756427.1"/>
    </source>
</evidence>
<keyword evidence="1" id="KW-0812">Transmembrane</keyword>
<feature type="transmembrane region" description="Helical" evidence="1">
    <location>
        <begin position="838"/>
        <end position="865"/>
    </location>
</feature>
<feature type="transmembrane region" description="Helical" evidence="1">
    <location>
        <begin position="941"/>
        <end position="965"/>
    </location>
</feature>
<name>A0AAJ0BGJ8_9PEZI</name>
<keyword evidence="4" id="KW-1185">Reference proteome</keyword>